<gene>
    <name evidence="3" type="ORF">LENED_012002</name>
</gene>
<feature type="compositionally biased region" description="Polar residues" evidence="1">
    <location>
        <begin position="322"/>
        <end position="333"/>
    </location>
</feature>
<accession>A0A1Q3ERI5</accession>
<evidence type="ECO:0000256" key="2">
    <source>
        <dbReference type="SAM" id="Phobius"/>
    </source>
</evidence>
<keyword evidence="4" id="KW-1185">Reference proteome</keyword>
<dbReference type="AlphaFoldDB" id="A0A1Q3ERI5"/>
<feature type="compositionally biased region" description="Polar residues" evidence="1">
    <location>
        <begin position="224"/>
        <end position="234"/>
    </location>
</feature>
<feature type="transmembrane region" description="Helical" evidence="2">
    <location>
        <begin position="186"/>
        <end position="210"/>
    </location>
</feature>
<feature type="compositionally biased region" description="Polar residues" evidence="1">
    <location>
        <begin position="242"/>
        <end position="254"/>
    </location>
</feature>
<keyword evidence="2" id="KW-1133">Transmembrane helix</keyword>
<comment type="caution">
    <text evidence="3">The sequence shown here is derived from an EMBL/GenBank/DDBJ whole genome shotgun (WGS) entry which is preliminary data.</text>
</comment>
<feature type="region of interest" description="Disordered" evidence="1">
    <location>
        <begin position="221"/>
        <end position="363"/>
    </location>
</feature>
<feature type="compositionally biased region" description="Low complexity" evidence="1">
    <location>
        <begin position="267"/>
        <end position="283"/>
    </location>
</feature>
<dbReference type="EMBL" id="BDGU01001321">
    <property type="protein sequence ID" value="GAW09806.1"/>
    <property type="molecule type" value="Genomic_DNA"/>
</dbReference>
<keyword evidence="2" id="KW-0472">Membrane</keyword>
<dbReference type="STRING" id="5353.A0A1Q3ERI5"/>
<evidence type="ECO:0000313" key="4">
    <source>
        <dbReference type="Proteomes" id="UP000188533"/>
    </source>
</evidence>
<name>A0A1Q3ERI5_LENED</name>
<reference evidence="3 4" key="1">
    <citation type="submission" date="2016-08" db="EMBL/GenBank/DDBJ databases">
        <authorList>
            <consortium name="Lentinula edodes genome sequencing consortium"/>
            <person name="Sakamoto Y."/>
            <person name="Nakade K."/>
            <person name="Sato S."/>
            <person name="Yoshida Y."/>
            <person name="Miyazaki K."/>
            <person name="Natsume S."/>
            <person name="Konno N."/>
        </authorList>
    </citation>
    <scope>NUCLEOTIDE SEQUENCE [LARGE SCALE GENOMIC DNA]</scope>
    <source>
        <strain evidence="3 4">NBRC 111202</strain>
    </source>
</reference>
<evidence type="ECO:0000256" key="1">
    <source>
        <dbReference type="SAM" id="MobiDB-lite"/>
    </source>
</evidence>
<dbReference type="Proteomes" id="UP000188533">
    <property type="component" value="Unassembled WGS sequence"/>
</dbReference>
<reference evidence="3 4" key="2">
    <citation type="submission" date="2017-02" db="EMBL/GenBank/DDBJ databases">
        <title>A genome survey and senescence transcriptome analysis in Lentinula edodes.</title>
        <authorList>
            <person name="Sakamoto Y."/>
            <person name="Nakade K."/>
            <person name="Sato S."/>
            <person name="Yoshida Y."/>
            <person name="Miyazaki K."/>
            <person name="Natsume S."/>
            <person name="Konno N."/>
        </authorList>
    </citation>
    <scope>NUCLEOTIDE SEQUENCE [LARGE SCALE GENOMIC DNA]</scope>
    <source>
        <strain evidence="3 4">NBRC 111202</strain>
    </source>
</reference>
<organism evidence="3 4">
    <name type="scientific">Lentinula edodes</name>
    <name type="common">Shiitake mushroom</name>
    <name type="synonym">Lentinus edodes</name>
    <dbReference type="NCBI Taxonomy" id="5353"/>
    <lineage>
        <taxon>Eukaryota</taxon>
        <taxon>Fungi</taxon>
        <taxon>Dikarya</taxon>
        <taxon>Basidiomycota</taxon>
        <taxon>Agaricomycotina</taxon>
        <taxon>Agaricomycetes</taxon>
        <taxon>Agaricomycetidae</taxon>
        <taxon>Agaricales</taxon>
        <taxon>Marasmiineae</taxon>
        <taxon>Omphalotaceae</taxon>
        <taxon>Lentinula</taxon>
    </lineage>
</organism>
<protein>
    <submittedName>
        <fullName evidence="3">Uncharacterized protein</fullName>
    </submittedName>
</protein>
<sequence length="363" mass="39120">MATFLINQTYDDRDTADLHYAGGWPSPQDGSYNATNVGQTGTLSSTEDIRANVTFTFPIPANAVYYYGIRRCCGGLYAICVDCDPNNPIFETIDAVNSTDDGKNPPVILWSKTFDTFGIHAIILTNQNDSRFGHSQITIDRFELQVPNTAPVVTTLVSEPLATTSTASSPSPTVSILAQSKAPVPIGAVIGAIVGAVVLIGFIIIMWVLYRRRRKRIRAPDDINPSSQMASIASTPRYAPTVTPTGSESFTASPLSARKYRRQIPPSSSDVDTSAASTSSSSSLAGRQRSRPFPRPRRETDAGQIPDDFSDGETLPPDYDQVFQSALRSTNGDSPRPSMPAGQFTSSAELNPDSVDILSRGKT</sequence>
<keyword evidence="2" id="KW-0812">Transmembrane</keyword>
<proteinExistence type="predicted"/>
<evidence type="ECO:0000313" key="3">
    <source>
        <dbReference type="EMBL" id="GAW09806.1"/>
    </source>
</evidence>